<comment type="caution">
    <text evidence="1">The sequence shown here is derived from an EMBL/GenBank/DDBJ whole genome shotgun (WGS) entry which is preliminary data.</text>
</comment>
<name>A0A9J5Y4Z5_SOLCO</name>
<proteinExistence type="predicted"/>
<dbReference type="EMBL" id="JACXVP010000007">
    <property type="protein sequence ID" value="KAG5594308.1"/>
    <property type="molecule type" value="Genomic_DNA"/>
</dbReference>
<sequence>MVTFVFLLDATVYFLLEDDSLLALAGIEHGYHIRNNGKLNKVKGNTIIKSITFNNFEIKE</sequence>
<dbReference type="AlphaFoldDB" id="A0A9J5Y4Z5"/>
<reference evidence="1 2" key="1">
    <citation type="submission" date="2020-09" db="EMBL/GenBank/DDBJ databases">
        <title>De no assembly of potato wild relative species, Solanum commersonii.</title>
        <authorList>
            <person name="Cho K."/>
        </authorList>
    </citation>
    <scope>NUCLEOTIDE SEQUENCE [LARGE SCALE GENOMIC DNA]</scope>
    <source>
        <strain evidence="1">LZ3.2</strain>
        <tissue evidence="1">Leaf</tissue>
    </source>
</reference>
<dbReference type="Proteomes" id="UP000824120">
    <property type="component" value="Chromosome 7"/>
</dbReference>
<keyword evidence="2" id="KW-1185">Reference proteome</keyword>
<accession>A0A9J5Y4Z5</accession>
<organism evidence="1 2">
    <name type="scientific">Solanum commersonii</name>
    <name type="common">Commerson's wild potato</name>
    <name type="synonym">Commerson's nightshade</name>
    <dbReference type="NCBI Taxonomy" id="4109"/>
    <lineage>
        <taxon>Eukaryota</taxon>
        <taxon>Viridiplantae</taxon>
        <taxon>Streptophyta</taxon>
        <taxon>Embryophyta</taxon>
        <taxon>Tracheophyta</taxon>
        <taxon>Spermatophyta</taxon>
        <taxon>Magnoliopsida</taxon>
        <taxon>eudicotyledons</taxon>
        <taxon>Gunneridae</taxon>
        <taxon>Pentapetalae</taxon>
        <taxon>asterids</taxon>
        <taxon>lamiids</taxon>
        <taxon>Solanales</taxon>
        <taxon>Solanaceae</taxon>
        <taxon>Solanoideae</taxon>
        <taxon>Solaneae</taxon>
        <taxon>Solanum</taxon>
    </lineage>
</organism>
<gene>
    <name evidence="1" type="ORF">H5410_035540</name>
</gene>
<evidence type="ECO:0000313" key="2">
    <source>
        <dbReference type="Proteomes" id="UP000824120"/>
    </source>
</evidence>
<evidence type="ECO:0000313" key="1">
    <source>
        <dbReference type="EMBL" id="KAG5594308.1"/>
    </source>
</evidence>
<protein>
    <submittedName>
        <fullName evidence="1">Uncharacterized protein</fullName>
    </submittedName>
</protein>